<dbReference type="EMBL" id="JDSS02000032">
    <property type="protein sequence ID" value="KFB67083.1"/>
    <property type="molecule type" value="Genomic_DNA"/>
</dbReference>
<reference evidence="2 3" key="1">
    <citation type="submission" date="2014-07" db="EMBL/GenBank/DDBJ databases">
        <title>Expanding our view of genomic diversity in Candidatus Accumulibacter clades.</title>
        <authorList>
            <person name="Skennerton C.T."/>
            <person name="Barr J.J."/>
            <person name="Slater F.R."/>
            <person name="Bond P.L."/>
            <person name="Tyson G.W."/>
        </authorList>
    </citation>
    <scope>NUCLEOTIDE SEQUENCE [LARGE SCALE GENOMIC DNA]</scope>
    <source>
        <strain evidence="3">SK-01</strain>
    </source>
</reference>
<comment type="caution">
    <text evidence="2">The sequence shown here is derived from an EMBL/GenBank/DDBJ whole genome shotgun (WGS) entry which is preliminary data.</text>
</comment>
<dbReference type="STRING" id="1457154.CAPSK01_003446"/>
<evidence type="ECO:0000313" key="3">
    <source>
        <dbReference type="Proteomes" id="UP000019812"/>
    </source>
</evidence>
<evidence type="ECO:0000259" key="1">
    <source>
        <dbReference type="Pfam" id="PF13358"/>
    </source>
</evidence>
<feature type="domain" description="Tc1-like transposase DDE" evidence="1">
    <location>
        <begin position="1"/>
        <end position="150"/>
    </location>
</feature>
<dbReference type="Proteomes" id="UP000019812">
    <property type="component" value="Unassembled WGS sequence"/>
</dbReference>
<sequence length="174" mass="20028">MVCFDETPRQLIADARQSMPMEPGQPIREDTEFVRHGVAEIMLFCEPAAGQREVWVTEHRTRIDFALAMERVANAYPEAEVIRVVMENLNTHKPGALYDAFPPEKAHAILNKLEFHYTPKQGSWLNMVEIEFSALSRMGLDKRTPDIETLEKDVEAWKTRRNHAQVHIHYVSSG</sequence>
<protein>
    <recommendedName>
        <fullName evidence="1">Tc1-like transposase DDE domain-containing protein</fullName>
    </recommendedName>
</protein>
<dbReference type="Pfam" id="PF13358">
    <property type="entry name" value="DDE_3"/>
    <property type="match status" value="1"/>
</dbReference>
<evidence type="ECO:0000313" key="2">
    <source>
        <dbReference type="EMBL" id="KFB67083.1"/>
    </source>
</evidence>
<dbReference type="InterPro" id="IPR038717">
    <property type="entry name" value="Tc1-like_DDE_dom"/>
</dbReference>
<accession>A0A084XX89</accession>
<organism evidence="2 3">
    <name type="scientific">Candidatus Accumulibacter vicinus</name>
    <dbReference type="NCBI Taxonomy" id="2954382"/>
    <lineage>
        <taxon>Bacteria</taxon>
        <taxon>Pseudomonadati</taxon>
        <taxon>Pseudomonadota</taxon>
        <taxon>Betaproteobacteria</taxon>
        <taxon>Candidatus Accumulibacter</taxon>
    </lineage>
</organism>
<name>A0A084XX89_9PROT</name>
<dbReference type="NCBIfam" id="NF033545">
    <property type="entry name" value="transpos_IS630"/>
    <property type="match status" value="1"/>
</dbReference>
<gene>
    <name evidence="2" type="ORF">CAPSK01_003446</name>
</gene>
<dbReference type="AlphaFoldDB" id="A0A084XX89"/>
<dbReference type="InterPro" id="IPR047655">
    <property type="entry name" value="Transpos_IS630-like"/>
</dbReference>
<proteinExistence type="predicted"/>